<dbReference type="AlphaFoldDB" id="A0A7Y0EHY3"/>
<dbReference type="Proteomes" id="UP000537131">
    <property type="component" value="Unassembled WGS sequence"/>
</dbReference>
<evidence type="ECO:0000256" key="2">
    <source>
        <dbReference type="ARBA" id="ARBA00022679"/>
    </source>
</evidence>
<dbReference type="GO" id="GO:0032259">
    <property type="term" value="P:methylation"/>
    <property type="evidence" value="ECO:0007669"/>
    <property type="project" value="UniProtKB-KW"/>
</dbReference>
<name>A0A7Y0EHY3_9CLOT</name>
<dbReference type="Gene3D" id="3.40.50.150">
    <property type="entry name" value="Vaccinia Virus protein VP39"/>
    <property type="match status" value="1"/>
</dbReference>
<dbReference type="InterPro" id="IPR002935">
    <property type="entry name" value="SAM_O-MeTrfase"/>
</dbReference>
<dbReference type="InterPro" id="IPR029063">
    <property type="entry name" value="SAM-dependent_MTases_sf"/>
</dbReference>
<dbReference type="PROSITE" id="PS51682">
    <property type="entry name" value="SAM_OMT_I"/>
    <property type="match status" value="1"/>
</dbReference>
<dbReference type="PANTHER" id="PTHR10509">
    <property type="entry name" value="O-METHYLTRANSFERASE-RELATED"/>
    <property type="match status" value="1"/>
</dbReference>
<evidence type="ECO:0000256" key="1">
    <source>
        <dbReference type="ARBA" id="ARBA00022603"/>
    </source>
</evidence>
<accession>A0A7Y0EHY3</accession>
<reference evidence="4 5" key="1">
    <citation type="submission" date="2020-06" db="EMBL/GenBank/DDBJ databases">
        <title>Complete Genome Sequence of Clostridium muelleri sp. nov. P21T, an Acid-Alcohol Producing Acetogen Isolated from Old Hay.</title>
        <authorList>
            <person name="Duncan K.E."/>
            <person name="Tanner R.S."/>
        </authorList>
    </citation>
    <scope>NUCLEOTIDE SEQUENCE [LARGE SCALE GENOMIC DNA]</scope>
    <source>
        <strain evidence="4 5">P21</strain>
    </source>
</reference>
<dbReference type="Pfam" id="PF01596">
    <property type="entry name" value="Methyltransf_3"/>
    <property type="match status" value="1"/>
</dbReference>
<keyword evidence="5" id="KW-1185">Reference proteome</keyword>
<keyword evidence="3" id="KW-0949">S-adenosyl-L-methionine</keyword>
<evidence type="ECO:0000313" key="5">
    <source>
        <dbReference type="Proteomes" id="UP000537131"/>
    </source>
</evidence>
<sequence length="209" mass="23944">MDFDKIDLYIKGLYEKKEGIKKKEYISRTQLKDFIPVIDDDVARMLKLMIRIIKPKRILEIGTSIGYSTTSMAEIVKEYGGKITTIEYDKKVAEEAKQNFINAGLEKYIELKIGDAREIIPNIKDKFDLIFQDADKKLYPELFDHCLNILKTGGLLIAEDTLFPVLDLEKKWSELIEPIDEFNKLVVNCPELESSLIPIGDGVIIAVKK</sequence>
<dbReference type="PANTHER" id="PTHR10509:SF14">
    <property type="entry name" value="CAFFEOYL-COA O-METHYLTRANSFERASE 3-RELATED"/>
    <property type="match status" value="1"/>
</dbReference>
<dbReference type="GO" id="GO:0008757">
    <property type="term" value="F:S-adenosylmethionine-dependent methyltransferase activity"/>
    <property type="evidence" value="ECO:0007669"/>
    <property type="project" value="TreeGrafter"/>
</dbReference>
<comment type="caution">
    <text evidence="4">The sequence shown here is derived from an EMBL/GenBank/DDBJ whole genome shotgun (WGS) entry which is preliminary data.</text>
</comment>
<dbReference type="InterPro" id="IPR050362">
    <property type="entry name" value="Cation-dep_OMT"/>
</dbReference>
<keyword evidence="1 4" id="KW-0489">Methyltransferase</keyword>
<dbReference type="SUPFAM" id="SSF53335">
    <property type="entry name" value="S-adenosyl-L-methionine-dependent methyltransferases"/>
    <property type="match status" value="1"/>
</dbReference>
<organism evidence="4 5">
    <name type="scientific">Clostridium muellerianum</name>
    <dbReference type="NCBI Taxonomy" id="2716538"/>
    <lineage>
        <taxon>Bacteria</taxon>
        <taxon>Bacillati</taxon>
        <taxon>Bacillota</taxon>
        <taxon>Clostridia</taxon>
        <taxon>Eubacteriales</taxon>
        <taxon>Clostridiaceae</taxon>
        <taxon>Clostridium</taxon>
    </lineage>
</organism>
<evidence type="ECO:0000313" key="4">
    <source>
        <dbReference type="EMBL" id="NMM63447.1"/>
    </source>
</evidence>
<dbReference type="RefSeq" id="WP_169298052.1">
    <property type="nucleotide sequence ID" value="NZ_JABBNI010000022.1"/>
</dbReference>
<keyword evidence="2 4" id="KW-0808">Transferase</keyword>
<proteinExistence type="predicted"/>
<dbReference type="GO" id="GO:0008171">
    <property type="term" value="F:O-methyltransferase activity"/>
    <property type="evidence" value="ECO:0007669"/>
    <property type="project" value="InterPro"/>
</dbReference>
<gene>
    <name evidence="4" type="ORF">HBE96_12310</name>
</gene>
<evidence type="ECO:0000256" key="3">
    <source>
        <dbReference type="ARBA" id="ARBA00022691"/>
    </source>
</evidence>
<protein>
    <submittedName>
        <fullName evidence="4">O-methyltransferase</fullName>
    </submittedName>
</protein>
<dbReference type="CDD" id="cd02440">
    <property type="entry name" value="AdoMet_MTases"/>
    <property type="match status" value="1"/>
</dbReference>
<dbReference type="EMBL" id="JABBNI010000022">
    <property type="protein sequence ID" value="NMM63447.1"/>
    <property type="molecule type" value="Genomic_DNA"/>
</dbReference>